<evidence type="ECO:0000313" key="2">
    <source>
        <dbReference type="Proteomes" id="UP000799437"/>
    </source>
</evidence>
<dbReference type="GeneID" id="54487678"/>
<dbReference type="PANTHER" id="PTHR35332:SF2">
    <property type="entry name" value="REGULATION OF ENOLASE PROTEIN 1"/>
    <property type="match status" value="1"/>
</dbReference>
<dbReference type="InterPro" id="IPR013320">
    <property type="entry name" value="ConA-like_dom_sf"/>
</dbReference>
<sequence length="209" mass="23248">MANSTIQWTYKNEFDNTVLSPFKSEFTITAPPATDIWRPAFDKDNFTAPFLYTTILTSKFVSMRVCVSGPWKTRYDQGGLVITFPVPGTGPLRWVKAGIEFEAGAPNLGVVATDRLSDWSLSPIADRQNEAEFELERDGMDLWVYVVESGVRRALRQVTWAFNEGVGEEIDVGLYAAKPTYEPEGTGGDGTLLVTFKGFRLITTDGELE</sequence>
<protein>
    <recommendedName>
        <fullName evidence="3">Concanavalin A-like lectin/glucanase</fullName>
    </recommendedName>
</protein>
<keyword evidence="2" id="KW-1185">Reference proteome</keyword>
<dbReference type="Gene3D" id="2.60.120.200">
    <property type="match status" value="1"/>
</dbReference>
<dbReference type="SUPFAM" id="SSF49899">
    <property type="entry name" value="Concanavalin A-like lectins/glucanases"/>
    <property type="match status" value="1"/>
</dbReference>
<accession>A0A6A6WH94</accession>
<proteinExistence type="predicted"/>
<dbReference type="EMBL" id="ML996567">
    <property type="protein sequence ID" value="KAF2761440.1"/>
    <property type="molecule type" value="Genomic_DNA"/>
</dbReference>
<organism evidence="1 2">
    <name type="scientific">Pseudovirgaria hyperparasitica</name>
    <dbReference type="NCBI Taxonomy" id="470096"/>
    <lineage>
        <taxon>Eukaryota</taxon>
        <taxon>Fungi</taxon>
        <taxon>Dikarya</taxon>
        <taxon>Ascomycota</taxon>
        <taxon>Pezizomycotina</taxon>
        <taxon>Dothideomycetes</taxon>
        <taxon>Dothideomycetes incertae sedis</taxon>
        <taxon>Acrospermales</taxon>
        <taxon>Acrospermaceae</taxon>
        <taxon>Pseudovirgaria</taxon>
    </lineage>
</organism>
<dbReference type="RefSeq" id="XP_033603891.1">
    <property type="nucleotide sequence ID" value="XM_033746624.1"/>
</dbReference>
<dbReference type="Pfam" id="PF07081">
    <property type="entry name" value="DUF1349"/>
    <property type="match status" value="1"/>
</dbReference>
<dbReference type="Proteomes" id="UP000799437">
    <property type="component" value="Unassembled WGS sequence"/>
</dbReference>
<gene>
    <name evidence="1" type="ORF">EJ05DRAFT_497991</name>
</gene>
<evidence type="ECO:0000313" key="1">
    <source>
        <dbReference type="EMBL" id="KAF2761440.1"/>
    </source>
</evidence>
<dbReference type="OrthoDB" id="42525at2759"/>
<dbReference type="InterPro" id="IPR009784">
    <property type="entry name" value="DUF1349"/>
</dbReference>
<dbReference type="AlphaFoldDB" id="A0A6A6WH94"/>
<dbReference type="PANTHER" id="PTHR35332">
    <property type="entry name" value="REGULATION OF ENOLASE PROTEIN 1"/>
    <property type="match status" value="1"/>
</dbReference>
<reference evidence="1" key="1">
    <citation type="journal article" date="2020" name="Stud. Mycol.">
        <title>101 Dothideomycetes genomes: a test case for predicting lifestyles and emergence of pathogens.</title>
        <authorList>
            <person name="Haridas S."/>
            <person name="Albert R."/>
            <person name="Binder M."/>
            <person name="Bloem J."/>
            <person name="Labutti K."/>
            <person name="Salamov A."/>
            <person name="Andreopoulos B."/>
            <person name="Baker S."/>
            <person name="Barry K."/>
            <person name="Bills G."/>
            <person name="Bluhm B."/>
            <person name="Cannon C."/>
            <person name="Castanera R."/>
            <person name="Culley D."/>
            <person name="Daum C."/>
            <person name="Ezra D."/>
            <person name="Gonzalez J."/>
            <person name="Henrissat B."/>
            <person name="Kuo A."/>
            <person name="Liang C."/>
            <person name="Lipzen A."/>
            <person name="Lutzoni F."/>
            <person name="Magnuson J."/>
            <person name="Mondo S."/>
            <person name="Nolan M."/>
            <person name="Ohm R."/>
            <person name="Pangilinan J."/>
            <person name="Park H.-J."/>
            <person name="Ramirez L."/>
            <person name="Alfaro M."/>
            <person name="Sun H."/>
            <person name="Tritt A."/>
            <person name="Yoshinaga Y."/>
            <person name="Zwiers L.-H."/>
            <person name="Turgeon B."/>
            <person name="Goodwin S."/>
            <person name="Spatafora J."/>
            <person name="Crous P."/>
            <person name="Grigoriev I."/>
        </authorList>
    </citation>
    <scope>NUCLEOTIDE SEQUENCE</scope>
    <source>
        <strain evidence="1">CBS 121739</strain>
    </source>
</reference>
<evidence type="ECO:0008006" key="3">
    <source>
        <dbReference type="Google" id="ProtNLM"/>
    </source>
</evidence>
<name>A0A6A6WH94_9PEZI</name>